<name>A0AAC9FPQ7_9RALS</name>
<keyword evidence="2 5" id="KW-0812">Transmembrane</keyword>
<dbReference type="AlphaFoldDB" id="A0AAC9FPQ7"/>
<dbReference type="Pfam" id="PF06305">
    <property type="entry name" value="LapA_dom"/>
    <property type="match status" value="1"/>
</dbReference>
<feature type="transmembrane region" description="Helical" evidence="5">
    <location>
        <begin position="42"/>
        <end position="65"/>
    </location>
</feature>
<dbReference type="Proteomes" id="UP000077927">
    <property type="component" value="Chromosome 1"/>
</dbReference>
<dbReference type="KEGG" id="rin:ACS15_2497"/>
<organism evidence="7 8">
    <name type="scientific">Ralstonia insidiosa</name>
    <dbReference type="NCBI Taxonomy" id="190721"/>
    <lineage>
        <taxon>Bacteria</taxon>
        <taxon>Pseudomonadati</taxon>
        <taxon>Pseudomonadota</taxon>
        <taxon>Betaproteobacteria</taxon>
        <taxon>Burkholderiales</taxon>
        <taxon>Burkholderiaceae</taxon>
        <taxon>Ralstonia</taxon>
    </lineage>
</organism>
<evidence type="ECO:0000313" key="8">
    <source>
        <dbReference type="Proteomes" id="UP000077927"/>
    </source>
</evidence>
<dbReference type="GO" id="GO:0005886">
    <property type="term" value="C:plasma membrane"/>
    <property type="evidence" value="ECO:0007669"/>
    <property type="project" value="InterPro"/>
</dbReference>
<proteinExistence type="predicted"/>
<evidence type="ECO:0000259" key="6">
    <source>
        <dbReference type="Pfam" id="PF06305"/>
    </source>
</evidence>
<evidence type="ECO:0000256" key="4">
    <source>
        <dbReference type="ARBA" id="ARBA00023136"/>
    </source>
</evidence>
<keyword evidence="4 5" id="KW-0472">Membrane</keyword>
<keyword evidence="1" id="KW-1003">Cell membrane</keyword>
<sequence length="152" mass="16850">MKFLVWVIRLLLFVLLFALALHNTAEVSLVLPFGVAWHAPLILIALAFFVAGILLAMLAMTPRVVRHRFTASRLRRQIGRMKKAEEVVEPTAPSLLIPPITFPAPRSDAWTSISGGCWPSRWCLAWAGLPRDSTPASCAPNNRRCRAPISRG</sequence>
<keyword evidence="3 5" id="KW-1133">Transmembrane helix</keyword>
<accession>A0AAC9FPQ7</accession>
<dbReference type="InterPro" id="IPR010445">
    <property type="entry name" value="LapA_dom"/>
</dbReference>
<evidence type="ECO:0000313" key="7">
    <source>
        <dbReference type="EMBL" id="ANH71777.1"/>
    </source>
</evidence>
<evidence type="ECO:0000256" key="3">
    <source>
        <dbReference type="ARBA" id="ARBA00022989"/>
    </source>
</evidence>
<protein>
    <recommendedName>
        <fullName evidence="6">Lipopolysaccharide assembly protein A domain-containing protein</fullName>
    </recommendedName>
</protein>
<evidence type="ECO:0000256" key="1">
    <source>
        <dbReference type="ARBA" id="ARBA00022475"/>
    </source>
</evidence>
<evidence type="ECO:0000256" key="2">
    <source>
        <dbReference type="ARBA" id="ARBA00022692"/>
    </source>
</evidence>
<reference evidence="7 8" key="1">
    <citation type="submission" date="2015-09" db="EMBL/GenBank/DDBJ databases">
        <authorList>
            <person name="Xu Y."/>
            <person name="Nagy A."/>
            <person name="Liu N.T."/>
            <person name="Nou X."/>
        </authorList>
    </citation>
    <scope>NUCLEOTIDE SEQUENCE [LARGE SCALE GENOMIC DNA]</scope>
    <source>
        <strain evidence="7 8">FC1138</strain>
    </source>
</reference>
<evidence type="ECO:0000256" key="5">
    <source>
        <dbReference type="SAM" id="Phobius"/>
    </source>
</evidence>
<feature type="domain" description="Lipopolysaccharide assembly protein A" evidence="6">
    <location>
        <begin position="23"/>
        <end position="83"/>
    </location>
</feature>
<dbReference type="EMBL" id="CP012605">
    <property type="protein sequence ID" value="ANH71777.1"/>
    <property type="molecule type" value="Genomic_DNA"/>
</dbReference>
<gene>
    <name evidence="7" type="ORF">ACS15_2497</name>
</gene>